<dbReference type="Proteomes" id="UP001622594">
    <property type="component" value="Plasmid unnamed1"/>
</dbReference>
<feature type="region of interest" description="Disordered" evidence="1">
    <location>
        <begin position="398"/>
        <end position="419"/>
    </location>
</feature>
<feature type="compositionally biased region" description="Basic and acidic residues" evidence="1">
    <location>
        <begin position="398"/>
        <end position="414"/>
    </location>
</feature>
<keyword evidence="3" id="KW-1185">Reference proteome</keyword>
<gene>
    <name evidence="2" type="ORF">OG814_42425</name>
</gene>
<accession>A0ABZ1LR57</accession>
<name>A0ABZ1LR57_9ACTN</name>
<organism evidence="2 3">
    <name type="scientific">Streptomyces zaomyceticus</name>
    <dbReference type="NCBI Taxonomy" id="68286"/>
    <lineage>
        <taxon>Bacteria</taxon>
        <taxon>Bacillati</taxon>
        <taxon>Actinomycetota</taxon>
        <taxon>Actinomycetes</taxon>
        <taxon>Kitasatosporales</taxon>
        <taxon>Streptomycetaceae</taxon>
        <taxon>Streptomyces</taxon>
    </lineage>
</organism>
<sequence length="468" mass="51064">MSRPGSSGLRFGMFAVCVTRDPDAGLNAGKAKPLYDLLVSFSDVSSRDTRQGYPYRETLATALDCSKQTVDRAGDYLENEIGLVKIHRRKVEGKPDENDANLYEIFDAWLIHGVTPPAGTPPQLVARYGHTIPGLDVEAWVSEHAPDFDLVVWQSTYDEKLRAQHAKREEQRRKDRARRKKPRKRGGVMDEATPEVIEEEGGGVMGDATGGVSHDVTGGVMGDALSRTGSPEPFFPDPDAPSGRSPAGCRQAPTGSRGLAKGSDAAPATSKPRLSKQERDQVQAVRALLPRELDTRLGDRLPPNVSAAIVTALAAGQPRERSPQQLVTHRVEKRWNTYWAAQLFPAWKAQADTGEALRPPYGPLLSMLKDTAECGNLGCDDRVDIHTDQPCTACATRAEDRRADREAPKDHPAVPDEPPVLPAQRERVVVDHSAGLRHECDDCGRPFPPGTTETMCADCRHSAVPAPF</sequence>
<evidence type="ECO:0000313" key="2">
    <source>
        <dbReference type="EMBL" id="WTR75911.1"/>
    </source>
</evidence>
<reference evidence="2 3" key="1">
    <citation type="submission" date="2022-10" db="EMBL/GenBank/DDBJ databases">
        <title>The complete genomes of actinobacterial strains from the NBC collection.</title>
        <authorList>
            <person name="Joergensen T.S."/>
            <person name="Alvarez Arevalo M."/>
            <person name="Sterndorff E.B."/>
            <person name="Faurdal D."/>
            <person name="Vuksanovic O."/>
            <person name="Mourched A.-S."/>
            <person name="Charusanti P."/>
            <person name="Shaw S."/>
            <person name="Blin K."/>
            <person name="Weber T."/>
        </authorList>
    </citation>
    <scope>NUCLEOTIDE SEQUENCE [LARGE SCALE GENOMIC DNA]</scope>
    <source>
        <strain evidence="2 3">NBC_00123</strain>
        <plasmid evidence="2 3">unnamed1</plasmid>
    </source>
</reference>
<keyword evidence="2" id="KW-0614">Plasmid</keyword>
<protein>
    <recommendedName>
        <fullName evidence="4">Helix-turn-helix domain-containing protein</fullName>
    </recommendedName>
</protein>
<dbReference type="EMBL" id="CP108189">
    <property type="protein sequence ID" value="WTR75911.1"/>
    <property type="molecule type" value="Genomic_DNA"/>
</dbReference>
<feature type="compositionally biased region" description="Basic residues" evidence="1">
    <location>
        <begin position="174"/>
        <end position="186"/>
    </location>
</feature>
<evidence type="ECO:0000313" key="3">
    <source>
        <dbReference type="Proteomes" id="UP001622594"/>
    </source>
</evidence>
<feature type="compositionally biased region" description="Acidic residues" evidence="1">
    <location>
        <begin position="192"/>
        <end position="201"/>
    </location>
</feature>
<evidence type="ECO:0000256" key="1">
    <source>
        <dbReference type="SAM" id="MobiDB-lite"/>
    </source>
</evidence>
<dbReference type="RefSeq" id="WP_327166791.1">
    <property type="nucleotide sequence ID" value="NZ_CP108189.1"/>
</dbReference>
<feature type="region of interest" description="Disordered" evidence="1">
    <location>
        <begin position="162"/>
        <end position="280"/>
    </location>
</feature>
<proteinExistence type="predicted"/>
<geneLocation type="plasmid" evidence="2 3">
    <name>unnamed1</name>
</geneLocation>
<evidence type="ECO:0008006" key="4">
    <source>
        <dbReference type="Google" id="ProtNLM"/>
    </source>
</evidence>
<feature type="compositionally biased region" description="Basic and acidic residues" evidence="1">
    <location>
        <begin position="162"/>
        <end position="173"/>
    </location>
</feature>